<protein>
    <submittedName>
        <fullName evidence="2">LVIVD repeat-containing protein</fullName>
    </submittedName>
</protein>
<dbReference type="STRING" id="1159016.SAMN02927937_01091"/>
<feature type="signal peptide" evidence="1">
    <location>
        <begin position="1"/>
        <end position="26"/>
    </location>
</feature>
<evidence type="ECO:0000256" key="1">
    <source>
        <dbReference type="SAM" id="SignalP"/>
    </source>
</evidence>
<organism evidence="2 3">
    <name type="scientific">Paenimyroides marinum</name>
    <dbReference type="NCBI Taxonomy" id="1159016"/>
    <lineage>
        <taxon>Bacteria</taxon>
        <taxon>Pseudomonadati</taxon>
        <taxon>Bacteroidota</taxon>
        <taxon>Flavobacteriia</taxon>
        <taxon>Flavobacteriales</taxon>
        <taxon>Flavobacteriaceae</taxon>
        <taxon>Paenimyroides</taxon>
    </lineage>
</organism>
<name>A0A1H6KGM3_9FLAO</name>
<keyword evidence="1" id="KW-0732">Signal</keyword>
<dbReference type="AlphaFoldDB" id="A0A1H6KGM3"/>
<proteinExistence type="predicted"/>
<reference evidence="2 3" key="1">
    <citation type="submission" date="2016-10" db="EMBL/GenBank/DDBJ databases">
        <authorList>
            <person name="de Groot N.N."/>
        </authorList>
    </citation>
    <scope>NUCLEOTIDE SEQUENCE [LARGE SCALE GENOMIC DNA]</scope>
    <source>
        <strain evidence="2 3">CGMCC 1.10825</strain>
    </source>
</reference>
<sequence>MKNLKRGLYFIPLTVTLMLQSCFYTADDNSSKYYAPYEPVYMSRQQLENSIKMSDPRSMTKAGKIYVKDQYIFITDENKGFHIYDNSNPNAPQLTGFLEVPGATDMAIKNNTIYINQAVDLVAVTVNNTTVNVHKRIPNTFPQKLSPDGSGYYNSGENEIIVDWKKN</sequence>
<dbReference type="Pfam" id="PF08309">
    <property type="entry name" value="LVIVD"/>
    <property type="match status" value="1"/>
</dbReference>
<evidence type="ECO:0000313" key="3">
    <source>
        <dbReference type="Proteomes" id="UP000199634"/>
    </source>
</evidence>
<keyword evidence="3" id="KW-1185">Reference proteome</keyword>
<dbReference type="EMBL" id="FNXE01000011">
    <property type="protein sequence ID" value="SEH72759.1"/>
    <property type="molecule type" value="Genomic_DNA"/>
</dbReference>
<dbReference type="RefSeq" id="WP_091097158.1">
    <property type="nucleotide sequence ID" value="NZ_FNXE01000011.1"/>
</dbReference>
<evidence type="ECO:0000313" key="2">
    <source>
        <dbReference type="EMBL" id="SEH72759.1"/>
    </source>
</evidence>
<dbReference type="OrthoDB" id="853480at2"/>
<dbReference type="Proteomes" id="UP000199634">
    <property type="component" value="Unassembled WGS sequence"/>
</dbReference>
<feature type="chain" id="PRO_5011760084" evidence="1">
    <location>
        <begin position="27"/>
        <end position="167"/>
    </location>
</feature>
<accession>A0A1H6KGM3</accession>
<dbReference type="InterPro" id="IPR013211">
    <property type="entry name" value="LVIVD"/>
</dbReference>
<gene>
    <name evidence="2" type="ORF">SAMN02927937_01091</name>
</gene>
<dbReference type="PROSITE" id="PS51257">
    <property type="entry name" value="PROKAR_LIPOPROTEIN"/>
    <property type="match status" value="1"/>
</dbReference>